<dbReference type="InterPro" id="IPR056632">
    <property type="entry name" value="DUF7730"/>
</dbReference>
<dbReference type="Gene3D" id="3.40.190.80">
    <property type="match status" value="1"/>
</dbReference>
<dbReference type="GO" id="GO:0006094">
    <property type="term" value="P:gluconeogenesis"/>
    <property type="evidence" value="ECO:0007669"/>
    <property type="project" value="TreeGrafter"/>
</dbReference>
<comment type="subunit">
    <text evidence="4">Homotetramer.</text>
</comment>
<dbReference type="Pfam" id="PF00316">
    <property type="entry name" value="FBPase"/>
    <property type="match status" value="1"/>
</dbReference>
<dbReference type="GO" id="GO:0005829">
    <property type="term" value="C:cytosol"/>
    <property type="evidence" value="ECO:0007669"/>
    <property type="project" value="TreeGrafter"/>
</dbReference>
<evidence type="ECO:0000256" key="1">
    <source>
        <dbReference type="ARBA" id="ARBA00001273"/>
    </source>
</evidence>
<evidence type="ECO:0000256" key="6">
    <source>
        <dbReference type="ARBA" id="ARBA00022723"/>
    </source>
</evidence>
<dbReference type="FunFam" id="3.30.540.10:FF:000009">
    <property type="entry name" value="Fructose-1,6-bisphosphatase"/>
    <property type="match status" value="1"/>
</dbReference>
<evidence type="ECO:0000313" key="17">
    <source>
        <dbReference type="EMBL" id="OTA32396.1"/>
    </source>
</evidence>
<dbReference type="InterPro" id="IPR044015">
    <property type="entry name" value="FBPase_C_dom"/>
</dbReference>
<dbReference type="InterPro" id="IPR033391">
    <property type="entry name" value="FBPase_N"/>
</dbReference>
<dbReference type="PIRSF" id="PIRSF000904">
    <property type="entry name" value="FBPtase_SBPase"/>
    <property type="match status" value="1"/>
</dbReference>
<dbReference type="PANTHER" id="PTHR11556:SF1">
    <property type="entry name" value="FRUCTOSE-BISPHOSPHATASE"/>
    <property type="match status" value="1"/>
</dbReference>
<evidence type="ECO:0000256" key="8">
    <source>
        <dbReference type="ARBA" id="ARBA00022842"/>
    </source>
</evidence>
<name>A0A1Z5T8N8_HORWE</name>
<gene>
    <name evidence="17" type="ORF">BTJ68_08060</name>
</gene>
<dbReference type="PROSITE" id="PS00124">
    <property type="entry name" value="FBPASE"/>
    <property type="match status" value="1"/>
</dbReference>
<comment type="similarity">
    <text evidence="3 13">Belongs to the FBPase class 1 family.</text>
</comment>
<sequence>MSGTNNAGPAGQEKINTDIITLTRWLTEEQHKHKEATGDFTLLCHALQFSFKSIAYYIRRASLINLSGLAGSSNTTGDDQKKLDVIGNDIFVSAMKSSGRVRVLVSEEVEEAIIFEENPNSRYAVVCDPIDGSSNLDAGVSVGTIFGIFKLAEGAKGTKEDLLHPGTDLVAAGFTMYGASAQLVMTMKGGSVNGFTMDNALGEFILTHPNMQMPKKHPIYSTNEGNSKYWSEPVKEWCDNMKSAEKPYSARYIGSMVADAYRTLLYGGIFAYPADKKSPKGKLRILYECAPMAMVFENAGGQAVDSNMHRMMTVTPEHIHDRSGIFLGSYDEVQKVIDVHKKHGSFSDSLIKAWVNLNPSTPWANQLAERIKGLPFGQYLHTAPPRRRALTGHIDPEQLSLWQTFQNFSMGEPSPQTADQGNSALLSRLPLDVRMIIYEMVLGDMIFHLDVANPRGRILLQICQQPETINEPVHQCHELSIGRPSSAPCEDHREATGLVPLLLTCRQIYTECIKTLYSANTFEFTKHSAAFRFLKIMIPPQRLHDIRHFRMRMQLPHHPMINNRSRRDWHDLFAFFTHEMSGLLSLRLAVQMLQPAQVKIQATKDIDGAEWVLPMMAMATNAYRKRGCRVRFVTGGVTHDLIELFKKTASEHTTEPTEVVLELASIHLHERIRLSLGGRG</sequence>
<evidence type="ECO:0000259" key="14">
    <source>
        <dbReference type="Pfam" id="PF00316"/>
    </source>
</evidence>
<dbReference type="AlphaFoldDB" id="A0A1Z5T8N8"/>
<dbReference type="VEuPathDB" id="FungiDB:BTJ68_08060"/>
<dbReference type="Gene3D" id="3.30.540.10">
    <property type="entry name" value="Fructose-1,6-Bisphosphatase, subunit A, domain 1"/>
    <property type="match status" value="1"/>
</dbReference>
<evidence type="ECO:0000256" key="10">
    <source>
        <dbReference type="ARBA" id="ARBA00024331"/>
    </source>
</evidence>
<dbReference type="InParanoid" id="A0A1Z5T8N8"/>
<proteinExistence type="inferred from homology"/>
<evidence type="ECO:0000256" key="11">
    <source>
        <dbReference type="ARBA" id="ARBA00032973"/>
    </source>
</evidence>
<protein>
    <recommendedName>
        <fullName evidence="12">Fructose-1,6-bisphosphatase</fullName>
        <ecNumber evidence="5">3.1.3.11</ecNumber>
    </recommendedName>
    <alternativeName>
        <fullName evidence="11">D-fructose-1,6-bisphosphate 1-phosphohydrolase</fullName>
    </alternativeName>
</protein>
<accession>A0A1Z5T8N8</accession>
<evidence type="ECO:0000256" key="13">
    <source>
        <dbReference type="RuleBase" id="RU000508"/>
    </source>
</evidence>
<keyword evidence="9 13" id="KW-0119">Carbohydrate metabolism</keyword>
<dbReference type="GO" id="GO:0006002">
    <property type="term" value="P:fructose 6-phosphate metabolic process"/>
    <property type="evidence" value="ECO:0007669"/>
    <property type="project" value="TreeGrafter"/>
</dbReference>
<dbReference type="GO" id="GO:0030388">
    <property type="term" value="P:fructose 1,6-bisphosphate metabolic process"/>
    <property type="evidence" value="ECO:0007669"/>
    <property type="project" value="TreeGrafter"/>
</dbReference>
<organism evidence="17 18">
    <name type="scientific">Hortaea werneckii EXF-2000</name>
    <dbReference type="NCBI Taxonomy" id="1157616"/>
    <lineage>
        <taxon>Eukaryota</taxon>
        <taxon>Fungi</taxon>
        <taxon>Dikarya</taxon>
        <taxon>Ascomycota</taxon>
        <taxon>Pezizomycotina</taxon>
        <taxon>Dothideomycetes</taxon>
        <taxon>Dothideomycetidae</taxon>
        <taxon>Mycosphaerellales</taxon>
        <taxon>Teratosphaeriaceae</taxon>
        <taxon>Hortaea</taxon>
    </lineage>
</organism>
<feature type="domain" description="DUF7730" evidence="16">
    <location>
        <begin position="419"/>
        <end position="592"/>
    </location>
</feature>
<evidence type="ECO:0000256" key="12">
    <source>
        <dbReference type="ARBA" id="ARBA00070480"/>
    </source>
</evidence>
<dbReference type="FunFam" id="3.40.190.80:FF:000001">
    <property type="entry name" value="Fructose-1,6-bisphosphatase class 1"/>
    <property type="match status" value="1"/>
</dbReference>
<dbReference type="FunCoup" id="A0A1Z5T8N8">
    <property type="interactions" value="1021"/>
</dbReference>
<evidence type="ECO:0000256" key="9">
    <source>
        <dbReference type="ARBA" id="ARBA00023277"/>
    </source>
</evidence>
<dbReference type="CDD" id="cd00354">
    <property type="entry name" value="FBPase"/>
    <property type="match status" value="1"/>
</dbReference>
<evidence type="ECO:0000256" key="3">
    <source>
        <dbReference type="ARBA" id="ARBA00010941"/>
    </source>
</evidence>
<evidence type="ECO:0000256" key="7">
    <source>
        <dbReference type="ARBA" id="ARBA00022801"/>
    </source>
</evidence>
<evidence type="ECO:0000313" key="18">
    <source>
        <dbReference type="Proteomes" id="UP000194280"/>
    </source>
</evidence>
<keyword evidence="7 13" id="KW-0378">Hydrolase</keyword>
<comment type="pathway">
    <text evidence="10">Carbohydrate biosynthesis.</text>
</comment>
<reference evidence="17 18" key="1">
    <citation type="submission" date="2017-01" db="EMBL/GenBank/DDBJ databases">
        <title>The recent genome duplication of the halophilic yeast Hortaea werneckii: insights from long-read sequencing.</title>
        <authorList>
            <person name="Sinha S."/>
            <person name="Flibotte S."/>
            <person name="Neira M."/>
            <person name="Lenassi M."/>
            <person name="Gostincar C."/>
            <person name="Stajich J.E."/>
            <person name="Nislow C.E."/>
        </authorList>
    </citation>
    <scope>NUCLEOTIDE SEQUENCE [LARGE SCALE GENOMIC DNA]</scope>
    <source>
        <strain evidence="17 18">EXF-2000</strain>
    </source>
</reference>
<keyword evidence="8" id="KW-0460">Magnesium</keyword>
<dbReference type="InterPro" id="IPR000146">
    <property type="entry name" value="FBPase_class-1"/>
</dbReference>
<dbReference type="Pfam" id="PF18913">
    <property type="entry name" value="FBPase_C"/>
    <property type="match status" value="1"/>
</dbReference>
<dbReference type="InterPro" id="IPR028343">
    <property type="entry name" value="FBPtase"/>
</dbReference>
<evidence type="ECO:0000256" key="4">
    <source>
        <dbReference type="ARBA" id="ARBA00011881"/>
    </source>
</evidence>
<evidence type="ECO:0000259" key="16">
    <source>
        <dbReference type="Pfam" id="PF24864"/>
    </source>
</evidence>
<keyword evidence="6" id="KW-0479">Metal-binding</keyword>
<comment type="catalytic activity">
    <reaction evidence="1">
        <text>beta-D-fructose 1,6-bisphosphate + H2O = beta-D-fructose 6-phosphate + phosphate</text>
        <dbReference type="Rhea" id="RHEA:11064"/>
        <dbReference type="ChEBI" id="CHEBI:15377"/>
        <dbReference type="ChEBI" id="CHEBI:32966"/>
        <dbReference type="ChEBI" id="CHEBI:43474"/>
        <dbReference type="ChEBI" id="CHEBI:57634"/>
        <dbReference type="EC" id="3.1.3.11"/>
    </reaction>
</comment>
<evidence type="ECO:0000256" key="5">
    <source>
        <dbReference type="ARBA" id="ARBA00013093"/>
    </source>
</evidence>
<dbReference type="EC" id="3.1.3.11" evidence="5"/>
<dbReference type="HAMAP" id="MF_01855">
    <property type="entry name" value="FBPase_class1"/>
    <property type="match status" value="1"/>
</dbReference>
<evidence type="ECO:0000256" key="2">
    <source>
        <dbReference type="ARBA" id="ARBA00001946"/>
    </source>
</evidence>
<dbReference type="GO" id="GO:0046872">
    <property type="term" value="F:metal ion binding"/>
    <property type="evidence" value="ECO:0007669"/>
    <property type="project" value="UniProtKB-KW"/>
</dbReference>
<dbReference type="STRING" id="1157616.A0A1Z5T8N8"/>
<dbReference type="PANTHER" id="PTHR11556">
    <property type="entry name" value="FRUCTOSE-1,6-BISPHOSPHATASE-RELATED"/>
    <property type="match status" value="1"/>
</dbReference>
<dbReference type="OrthoDB" id="10256725at2759"/>
<dbReference type="PRINTS" id="PR00115">
    <property type="entry name" value="F16BPHPHTASE"/>
</dbReference>
<dbReference type="EMBL" id="MUNK01000094">
    <property type="protein sequence ID" value="OTA32396.1"/>
    <property type="molecule type" value="Genomic_DNA"/>
</dbReference>
<dbReference type="GO" id="GO:0006000">
    <property type="term" value="P:fructose metabolic process"/>
    <property type="evidence" value="ECO:0007669"/>
    <property type="project" value="TreeGrafter"/>
</dbReference>
<evidence type="ECO:0000259" key="15">
    <source>
        <dbReference type="Pfam" id="PF18913"/>
    </source>
</evidence>
<feature type="domain" description="Fructose-1-6-bisphosphatase class I N-terminal" evidence="14">
    <location>
        <begin position="20"/>
        <end position="209"/>
    </location>
</feature>
<dbReference type="SUPFAM" id="SSF56655">
    <property type="entry name" value="Carbohydrate phosphatase"/>
    <property type="match status" value="1"/>
</dbReference>
<comment type="caution">
    <text evidence="17">The sequence shown here is derived from an EMBL/GenBank/DDBJ whole genome shotgun (WGS) entry which is preliminary data.</text>
</comment>
<dbReference type="GO" id="GO:0042132">
    <property type="term" value="F:fructose 1,6-bisphosphate 1-phosphatase activity"/>
    <property type="evidence" value="ECO:0007669"/>
    <property type="project" value="UniProtKB-EC"/>
</dbReference>
<dbReference type="GO" id="GO:0005986">
    <property type="term" value="P:sucrose biosynthetic process"/>
    <property type="evidence" value="ECO:0007669"/>
    <property type="project" value="TreeGrafter"/>
</dbReference>
<comment type="cofactor">
    <cofactor evidence="2">
        <name>Mg(2+)</name>
        <dbReference type="ChEBI" id="CHEBI:18420"/>
    </cofactor>
</comment>
<dbReference type="Pfam" id="PF24864">
    <property type="entry name" value="DUF7730"/>
    <property type="match status" value="1"/>
</dbReference>
<dbReference type="InterPro" id="IPR020548">
    <property type="entry name" value="Fructose_bisphosphatase_AS"/>
</dbReference>
<keyword evidence="18" id="KW-1185">Reference proteome</keyword>
<dbReference type="Proteomes" id="UP000194280">
    <property type="component" value="Unassembled WGS sequence"/>
</dbReference>
<feature type="domain" description="Fructose-1-6-bisphosphatase class 1 C-terminal" evidence="15">
    <location>
        <begin position="213"/>
        <end position="340"/>
    </location>
</feature>
<dbReference type="PIRSF" id="PIRSF500210">
    <property type="entry name" value="FBPtase"/>
    <property type="match status" value="1"/>
</dbReference>